<proteinExistence type="predicted"/>
<accession>A0A1H8BEE8</accession>
<evidence type="ECO:0000313" key="2">
    <source>
        <dbReference type="EMBL" id="SEM80514.1"/>
    </source>
</evidence>
<dbReference type="STRING" id="1173111.SAMN05444955_102112"/>
<reference evidence="2 3" key="1">
    <citation type="submission" date="2016-10" db="EMBL/GenBank/DDBJ databases">
        <authorList>
            <person name="de Groot N.N."/>
        </authorList>
    </citation>
    <scope>NUCLEOTIDE SEQUENCE [LARGE SCALE GENOMIC DNA]</scope>
    <source>
        <strain evidence="2 3">DSM 46701</strain>
    </source>
</reference>
<organism evidence="2 3">
    <name type="scientific">Lihuaxuella thermophila</name>
    <dbReference type="NCBI Taxonomy" id="1173111"/>
    <lineage>
        <taxon>Bacteria</taxon>
        <taxon>Bacillati</taxon>
        <taxon>Bacillota</taxon>
        <taxon>Bacilli</taxon>
        <taxon>Bacillales</taxon>
        <taxon>Thermoactinomycetaceae</taxon>
        <taxon>Lihuaxuella</taxon>
    </lineage>
</organism>
<dbReference type="Proteomes" id="UP000199695">
    <property type="component" value="Unassembled WGS sequence"/>
</dbReference>
<gene>
    <name evidence="2" type="ORF">SAMN05444955_102112</name>
</gene>
<name>A0A1H8BEE8_9BACL</name>
<dbReference type="EMBL" id="FOCQ01000002">
    <property type="protein sequence ID" value="SEM80514.1"/>
    <property type="molecule type" value="Genomic_DNA"/>
</dbReference>
<sequence length="52" mass="5509">MPDQRKELKSSLPGPVSAPAEPADGVASSRPPGPAGERNRERWTKKGPVTKS</sequence>
<feature type="region of interest" description="Disordered" evidence="1">
    <location>
        <begin position="1"/>
        <end position="52"/>
    </location>
</feature>
<dbReference type="RefSeq" id="WP_170839699.1">
    <property type="nucleotide sequence ID" value="NZ_FOCQ01000002.1"/>
</dbReference>
<evidence type="ECO:0000313" key="3">
    <source>
        <dbReference type="Proteomes" id="UP000199695"/>
    </source>
</evidence>
<evidence type="ECO:0000256" key="1">
    <source>
        <dbReference type="SAM" id="MobiDB-lite"/>
    </source>
</evidence>
<dbReference type="AlphaFoldDB" id="A0A1H8BEE8"/>
<keyword evidence="3" id="KW-1185">Reference proteome</keyword>
<protein>
    <submittedName>
        <fullName evidence="2">Uncharacterized protein</fullName>
    </submittedName>
</protein>